<reference evidence="4 5" key="1">
    <citation type="submission" date="2014-04" db="EMBL/GenBank/DDBJ databases">
        <authorList>
            <consortium name="DOE Joint Genome Institute"/>
            <person name="Kuo A."/>
            <person name="Zuccaro A."/>
            <person name="Kohler A."/>
            <person name="Nagy L.G."/>
            <person name="Floudas D."/>
            <person name="Copeland A."/>
            <person name="Barry K.W."/>
            <person name="Cichocki N."/>
            <person name="Veneault-Fourrey C."/>
            <person name="LaButti K."/>
            <person name="Lindquist E.A."/>
            <person name="Lipzen A."/>
            <person name="Lundell T."/>
            <person name="Morin E."/>
            <person name="Murat C."/>
            <person name="Sun H."/>
            <person name="Tunlid A."/>
            <person name="Henrissat B."/>
            <person name="Grigoriev I.V."/>
            <person name="Hibbett D.S."/>
            <person name="Martin F."/>
            <person name="Nordberg H.P."/>
            <person name="Cantor M.N."/>
            <person name="Hua S.X."/>
        </authorList>
    </citation>
    <scope>NUCLEOTIDE SEQUENCE [LARGE SCALE GENOMIC DNA]</scope>
    <source>
        <strain evidence="4 5">MAFF 305830</strain>
    </source>
</reference>
<keyword evidence="1" id="KW-0175">Coiled coil</keyword>
<dbReference type="InterPro" id="IPR045063">
    <property type="entry name" value="Dynamin_N"/>
</dbReference>
<accession>A0A0C2WJZ8</accession>
<feature type="region of interest" description="Disordered" evidence="2">
    <location>
        <begin position="822"/>
        <end position="841"/>
    </location>
</feature>
<evidence type="ECO:0000313" key="4">
    <source>
        <dbReference type="EMBL" id="KIM26638.1"/>
    </source>
</evidence>
<dbReference type="HOGENOM" id="CLU_279531_0_0_1"/>
<feature type="domain" description="Dynamin N-terminal" evidence="3">
    <location>
        <begin position="343"/>
        <end position="582"/>
    </location>
</feature>
<keyword evidence="5" id="KW-1185">Reference proteome</keyword>
<feature type="coiled-coil region" evidence="1">
    <location>
        <begin position="740"/>
        <end position="767"/>
    </location>
</feature>
<sequence length="1127" mass="127662">MAEPISAVLSIIIPVISVAKATLVMIETQAQKEHSHNDALKDLRIAVDALKRDATGYEILLSSILAAPDKRPIERLCTDPEGREAMRNLDVAFKAAKLLMEQNQVNAVSGSAGLYGTQAQPAAKRPPIRELVFSFLKANFKPDDGTEWSIRDTAKDLDVCRSNCESAFKMTWHLYVIYQQAPSRRSTVDNRNHKGELGPALDNVLSAFNHKPFSVSPEGDNRVRYSKLTVLNQSHEYAKAHEELMRRAGKAWVDERADLQMTNFQTGKTISRIQALGQLQTSLFEVLWTSTVEQLKRHGSNWAEGTGRGSANPEAVGFKNDLLDLEKGLQEAILRAKKQRFAIAFCGMVKAGKSLFLNALIGEPILPSDELPSTAWPCRLRHVPNQTIPQLEFDDAPFISGIAALKAARYGARLNEYQPPSDDVYDVMFEEETEEPSPEEVRMKELHAQWVDLHAATKENLRLFEQPNYYLPSKATGHREVKDLLSKLNDVVRLCHRFKLNFNMEDVEWPLLTVEFNSLRGHQMDGIYEFIDLPGIGEQFESFDFESMIRLVAKDSNAIVPILSFKELSRSDWKKLPEIVAHGFGNRTSIVVCTHLDQIGGRNLTEQLATVSKVFWPRNIPGTTTGIIPCSSLMGLSARALLDQSKRSKPPFKLIWDKNKKQVEYPCAEKILGTGQPEETYNRMSPETWRAKLEINLSESGLPDAINKLTREMVDQAKQRAFLSESIAVCKQLRKMSAAQERKLLEARRSKNEFDEAKREYDAARAKFFQLIDSWNVAEHQQKTNYHNRMKKGLTALKNRTDKHIADAISQTLRNWTLGSAPSIEQHASDQRTGHGTNTRDEGRNVSVLVVKSVHHAEEFLRLSQKELQGSLNREKQDFVTAVRKMAEEARAKRFQELKDEFARLDPQIQPELREEIIEDLNNQSVDIRQVIFNHIKNEIKTTKTRHTAATAFRAIEEKLAKPLLSQNEDPVQVLDEGEQKALKTVDDLGFMLRAPISAMATIPFVFGLPIWPWMAYSKSFHLEMNIIESQYRREIVEPWYRILQEESQKALSGTIVASSEVAREAVLKALSREDGRYERESAHKNSPTKAGMVQHMVAMQSNLYAAEAALTEIQYLLKESINDSQS</sequence>
<organism evidence="4 5">
    <name type="scientific">Serendipita vermifera MAFF 305830</name>
    <dbReference type="NCBI Taxonomy" id="933852"/>
    <lineage>
        <taxon>Eukaryota</taxon>
        <taxon>Fungi</taxon>
        <taxon>Dikarya</taxon>
        <taxon>Basidiomycota</taxon>
        <taxon>Agaricomycotina</taxon>
        <taxon>Agaricomycetes</taxon>
        <taxon>Sebacinales</taxon>
        <taxon>Serendipitaceae</taxon>
        <taxon>Serendipita</taxon>
    </lineage>
</organism>
<feature type="compositionally biased region" description="Basic and acidic residues" evidence="2">
    <location>
        <begin position="827"/>
        <end position="841"/>
    </location>
</feature>
<evidence type="ECO:0000256" key="2">
    <source>
        <dbReference type="SAM" id="MobiDB-lite"/>
    </source>
</evidence>
<name>A0A0C2WJZ8_SERVB</name>
<dbReference type="InterPro" id="IPR027417">
    <property type="entry name" value="P-loop_NTPase"/>
</dbReference>
<proteinExistence type="predicted"/>
<dbReference type="SUPFAM" id="SSF52540">
    <property type="entry name" value="P-loop containing nucleoside triphosphate hydrolases"/>
    <property type="match status" value="1"/>
</dbReference>
<evidence type="ECO:0000259" key="3">
    <source>
        <dbReference type="Pfam" id="PF00350"/>
    </source>
</evidence>
<protein>
    <recommendedName>
        <fullName evidence="3">Dynamin N-terminal domain-containing protein</fullName>
    </recommendedName>
</protein>
<dbReference type="OrthoDB" id="3248936at2759"/>
<reference evidence="5" key="2">
    <citation type="submission" date="2015-01" db="EMBL/GenBank/DDBJ databases">
        <title>Evolutionary Origins and Diversification of the Mycorrhizal Mutualists.</title>
        <authorList>
            <consortium name="DOE Joint Genome Institute"/>
            <consortium name="Mycorrhizal Genomics Consortium"/>
            <person name="Kohler A."/>
            <person name="Kuo A."/>
            <person name="Nagy L.G."/>
            <person name="Floudas D."/>
            <person name="Copeland A."/>
            <person name="Barry K.W."/>
            <person name="Cichocki N."/>
            <person name="Veneault-Fourrey C."/>
            <person name="LaButti K."/>
            <person name="Lindquist E.A."/>
            <person name="Lipzen A."/>
            <person name="Lundell T."/>
            <person name="Morin E."/>
            <person name="Murat C."/>
            <person name="Riley R."/>
            <person name="Ohm R."/>
            <person name="Sun H."/>
            <person name="Tunlid A."/>
            <person name="Henrissat B."/>
            <person name="Grigoriev I.V."/>
            <person name="Hibbett D.S."/>
            <person name="Martin F."/>
        </authorList>
    </citation>
    <scope>NUCLEOTIDE SEQUENCE [LARGE SCALE GENOMIC DNA]</scope>
    <source>
        <strain evidence="5">MAFF 305830</strain>
    </source>
</reference>
<dbReference type="Pfam" id="PF00350">
    <property type="entry name" value="Dynamin_N"/>
    <property type="match status" value="1"/>
</dbReference>
<evidence type="ECO:0000313" key="5">
    <source>
        <dbReference type="Proteomes" id="UP000054097"/>
    </source>
</evidence>
<dbReference type="Proteomes" id="UP000054097">
    <property type="component" value="Unassembled WGS sequence"/>
</dbReference>
<evidence type="ECO:0000256" key="1">
    <source>
        <dbReference type="SAM" id="Coils"/>
    </source>
</evidence>
<dbReference type="Gene3D" id="3.40.50.300">
    <property type="entry name" value="P-loop containing nucleotide triphosphate hydrolases"/>
    <property type="match status" value="1"/>
</dbReference>
<dbReference type="EMBL" id="KN824305">
    <property type="protein sequence ID" value="KIM26638.1"/>
    <property type="molecule type" value="Genomic_DNA"/>
</dbReference>
<dbReference type="AlphaFoldDB" id="A0A0C2WJZ8"/>
<gene>
    <name evidence="4" type="ORF">M408DRAFT_330564</name>
</gene>